<name>A0ACD0NPE0_9BASI</name>
<sequence length="631" mass="72283">MNFSSSESPLHQLKRLRSLIRRVDRTNSRSEKRSILASYPDLEALLALIYDPYLRLNLSSTSLYRYLYKRHKDKLWQEEKSPLLTQASLSSSLKSRMAAKRDSLEMQSEPPETLVELFTILSRRGRTGNSALALVSSFLKRHGILEEHRFETSSSSSLPSSDHRKTVIEHQDLLRLTQCQPTVLQVFGRCLDRNLKAGFSTRTLEEAFPCSAESFRSRSADVVREHEESPGWNGREGKVEGHGSVSRMTKEFQVALGRSVNKSELAKIFKEPREDWFASRKLDGVRCIVFIDFAPPLPDLVDEGIRSKLEVVSISTLSRSGRKFSTLSKLTKNLEEYLCGCPEVMKLLRLESSQRGSVGGEETLRLVMDGEVCSLILDPDVGSKVGEEETEGFVEDFQSIARGINRKDHSIAHPFYFPFDLLTYTEFKGSRGEKGRRFGERIESLERVMTRYETEVKGRGGEKLVRRLEQIRVRDEAEVMNLFEKAIERRWEGIMLRLDRHYEGKRTSAVRKLKQCQEEEYTVEGIEKAKMRLPIQGKYAEREVLSNIWIRHKGVQVSVGSGFTVEQRIRYADQPCSILGKQVTVTYFEETSTTVPERKGGEGRGGEGEEQWSLRFPRIKKVWEEDGSRSI</sequence>
<protein>
    <submittedName>
        <fullName evidence="1">Uncharacterized protein</fullName>
    </submittedName>
</protein>
<evidence type="ECO:0000313" key="1">
    <source>
        <dbReference type="EMBL" id="PWN47693.1"/>
    </source>
</evidence>
<proteinExistence type="predicted"/>
<accession>A0ACD0NPE0</accession>
<reference evidence="1 2" key="1">
    <citation type="journal article" date="2018" name="Mol. Biol. Evol.">
        <title>Broad Genomic Sampling Reveals a Smut Pathogenic Ancestry of the Fungal Clade Ustilaginomycotina.</title>
        <authorList>
            <person name="Kijpornyongpan T."/>
            <person name="Mondo S.J."/>
            <person name="Barry K."/>
            <person name="Sandor L."/>
            <person name="Lee J."/>
            <person name="Lipzen A."/>
            <person name="Pangilinan J."/>
            <person name="LaButti K."/>
            <person name="Hainaut M."/>
            <person name="Henrissat B."/>
            <person name="Grigoriev I.V."/>
            <person name="Spatafora J.W."/>
            <person name="Aime M.C."/>
        </authorList>
    </citation>
    <scope>NUCLEOTIDE SEQUENCE [LARGE SCALE GENOMIC DNA]</scope>
    <source>
        <strain evidence="1 2">SA 807</strain>
    </source>
</reference>
<dbReference type="EMBL" id="KZ820365">
    <property type="protein sequence ID" value="PWN47693.1"/>
    <property type="molecule type" value="Genomic_DNA"/>
</dbReference>
<keyword evidence="2" id="KW-1185">Reference proteome</keyword>
<organism evidence="1 2">
    <name type="scientific">Violaceomyces palustris</name>
    <dbReference type="NCBI Taxonomy" id="1673888"/>
    <lineage>
        <taxon>Eukaryota</taxon>
        <taxon>Fungi</taxon>
        <taxon>Dikarya</taxon>
        <taxon>Basidiomycota</taxon>
        <taxon>Ustilaginomycotina</taxon>
        <taxon>Ustilaginomycetes</taxon>
        <taxon>Violaceomycetales</taxon>
        <taxon>Violaceomycetaceae</taxon>
        <taxon>Violaceomyces</taxon>
    </lineage>
</organism>
<gene>
    <name evidence="1" type="ORF">IE53DRAFT_371254</name>
</gene>
<dbReference type="Proteomes" id="UP000245626">
    <property type="component" value="Unassembled WGS sequence"/>
</dbReference>
<evidence type="ECO:0000313" key="2">
    <source>
        <dbReference type="Proteomes" id="UP000245626"/>
    </source>
</evidence>